<dbReference type="EMBL" id="CAJOBC010002772">
    <property type="protein sequence ID" value="CAF3750539.1"/>
    <property type="molecule type" value="Genomic_DNA"/>
</dbReference>
<evidence type="ECO:0000256" key="4">
    <source>
        <dbReference type="ARBA" id="ARBA00022741"/>
    </source>
</evidence>
<name>A0A814F3U6_9BILA</name>
<evidence type="ECO:0000256" key="3">
    <source>
        <dbReference type="ARBA" id="ARBA00022490"/>
    </source>
</evidence>
<dbReference type="InterPro" id="IPR011644">
    <property type="entry name" value="Heme_NO-bd"/>
</dbReference>
<feature type="compositionally biased region" description="Basic and acidic residues" evidence="8">
    <location>
        <begin position="666"/>
        <end position="687"/>
    </location>
</feature>
<dbReference type="SUPFAM" id="SSF111126">
    <property type="entry name" value="Ligand-binding domain in the NO signalling and Golgi transport"/>
    <property type="match status" value="1"/>
</dbReference>
<dbReference type="InterPro" id="IPR038158">
    <property type="entry name" value="H-NOX_domain_sf"/>
</dbReference>
<keyword evidence="12" id="KW-1185">Reference proteome</keyword>
<dbReference type="Gene3D" id="3.30.450.260">
    <property type="entry name" value="Haem NO binding associated domain"/>
    <property type="match status" value="1"/>
</dbReference>
<evidence type="ECO:0000256" key="1">
    <source>
        <dbReference type="ARBA" id="ARBA00004496"/>
    </source>
</evidence>
<evidence type="ECO:0000259" key="9">
    <source>
        <dbReference type="PROSITE" id="PS50125"/>
    </source>
</evidence>
<comment type="caution">
    <text evidence="10">The sequence shown here is derived from an EMBL/GenBank/DDBJ whole genome shotgun (WGS) entry which is preliminary data.</text>
</comment>
<dbReference type="GO" id="GO:0019934">
    <property type="term" value="P:cGMP-mediated signaling"/>
    <property type="evidence" value="ECO:0007669"/>
    <property type="project" value="TreeGrafter"/>
</dbReference>
<evidence type="ECO:0000313" key="10">
    <source>
        <dbReference type="EMBL" id="CAF0977709.1"/>
    </source>
</evidence>
<dbReference type="GO" id="GO:0005525">
    <property type="term" value="F:GTP binding"/>
    <property type="evidence" value="ECO:0007669"/>
    <property type="project" value="UniProtKB-KW"/>
</dbReference>
<feature type="domain" description="Guanylate cyclase" evidence="9">
    <location>
        <begin position="416"/>
        <end position="577"/>
    </location>
</feature>
<dbReference type="InterPro" id="IPR029787">
    <property type="entry name" value="Nucleotide_cyclase"/>
</dbReference>
<dbReference type="GO" id="GO:0004383">
    <property type="term" value="F:guanylate cyclase activity"/>
    <property type="evidence" value="ECO:0007669"/>
    <property type="project" value="UniProtKB-EC"/>
</dbReference>
<dbReference type="EC" id="4.6.1.2" evidence="2"/>
<dbReference type="GO" id="GO:0020037">
    <property type="term" value="F:heme binding"/>
    <property type="evidence" value="ECO:0007669"/>
    <property type="project" value="InterPro"/>
</dbReference>
<dbReference type="InterPro" id="IPR011645">
    <property type="entry name" value="HNOB_dom_associated"/>
</dbReference>
<comment type="subcellular location">
    <subcellularLocation>
        <location evidence="1">Cytoplasm</location>
    </subcellularLocation>
</comment>
<dbReference type="CDD" id="cd07302">
    <property type="entry name" value="CHD"/>
    <property type="match status" value="1"/>
</dbReference>
<evidence type="ECO:0000256" key="2">
    <source>
        <dbReference type="ARBA" id="ARBA00012202"/>
    </source>
</evidence>
<organism evidence="10 12">
    <name type="scientific">Didymodactylos carnosus</name>
    <dbReference type="NCBI Taxonomy" id="1234261"/>
    <lineage>
        <taxon>Eukaryota</taxon>
        <taxon>Metazoa</taxon>
        <taxon>Spiralia</taxon>
        <taxon>Gnathifera</taxon>
        <taxon>Rotifera</taxon>
        <taxon>Eurotatoria</taxon>
        <taxon>Bdelloidea</taxon>
        <taxon>Philodinida</taxon>
        <taxon>Philodinidae</taxon>
        <taxon>Didymodactylos</taxon>
    </lineage>
</organism>
<protein>
    <recommendedName>
        <fullName evidence="2">guanylate cyclase</fullName>
        <ecNumber evidence="2">4.6.1.2</ecNumber>
    </recommendedName>
</protein>
<reference evidence="10" key="1">
    <citation type="submission" date="2021-02" db="EMBL/GenBank/DDBJ databases">
        <authorList>
            <person name="Nowell W R."/>
        </authorList>
    </citation>
    <scope>NUCLEOTIDE SEQUENCE</scope>
</reference>
<evidence type="ECO:0000313" key="12">
    <source>
        <dbReference type="Proteomes" id="UP000663829"/>
    </source>
</evidence>
<dbReference type="PANTHER" id="PTHR45655:SF5">
    <property type="entry name" value="SOLUBLE GUANYLATE CYCLASE 89DA-RELATED"/>
    <property type="match status" value="1"/>
</dbReference>
<dbReference type="EMBL" id="CAJNOQ010002772">
    <property type="protein sequence ID" value="CAF0977709.1"/>
    <property type="molecule type" value="Genomic_DNA"/>
</dbReference>
<dbReference type="PANTHER" id="PTHR45655">
    <property type="entry name" value="GUANYLATE CYCLASE SOLUBLE SUBUNIT BETA-2"/>
    <property type="match status" value="1"/>
</dbReference>
<dbReference type="InterPro" id="IPR024096">
    <property type="entry name" value="NO_sig/Golgi_transp_ligand-bd"/>
</dbReference>
<keyword evidence="5" id="KW-0342">GTP-binding</keyword>
<evidence type="ECO:0000256" key="7">
    <source>
        <dbReference type="ARBA" id="ARBA00023293"/>
    </source>
</evidence>
<gene>
    <name evidence="10" type="ORF">GPM918_LOCUS12584</name>
    <name evidence="11" type="ORF">SRO942_LOCUS12584</name>
</gene>
<dbReference type="Proteomes" id="UP000663829">
    <property type="component" value="Unassembled WGS sequence"/>
</dbReference>
<dbReference type="Pfam" id="PF07700">
    <property type="entry name" value="HNOB"/>
    <property type="match status" value="1"/>
</dbReference>
<evidence type="ECO:0000313" key="11">
    <source>
        <dbReference type="EMBL" id="CAF3750539.1"/>
    </source>
</evidence>
<proteinExistence type="predicted"/>
<evidence type="ECO:0000256" key="6">
    <source>
        <dbReference type="ARBA" id="ARBA00023239"/>
    </source>
</evidence>
<dbReference type="GO" id="GO:0070482">
    <property type="term" value="P:response to oxygen levels"/>
    <property type="evidence" value="ECO:0007669"/>
    <property type="project" value="TreeGrafter"/>
</dbReference>
<dbReference type="PROSITE" id="PS50125">
    <property type="entry name" value="GUANYLATE_CYCLASE_2"/>
    <property type="match status" value="1"/>
</dbReference>
<feature type="compositionally biased region" description="Polar residues" evidence="8">
    <location>
        <begin position="688"/>
        <end position="704"/>
    </location>
</feature>
<keyword evidence="7" id="KW-0141">cGMP biosynthesis</keyword>
<keyword evidence="6" id="KW-0456">Lyase</keyword>
<dbReference type="InterPro" id="IPR042463">
    <property type="entry name" value="HNOB_dom_associated_sf"/>
</dbReference>
<keyword evidence="4" id="KW-0547">Nucleotide-binding</keyword>
<dbReference type="Gene3D" id="3.30.70.1230">
    <property type="entry name" value="Nucleotide cyclase"/>
    <property type="match status" value="1"/>
</dbReference>
<dbReference type="GO" id="GO:0008074">
    <property type="term" value="C:guanylate cyclase complex, soluble"/>
    <property type="evidence" value="ECO:0007669"/>
    <property type="project" value="TreeGrafter"/>
</dbReference>
<feature type="region of interest" description="Disordered" evidence="8">
    <location>
        <begin position="656"/>
        <end position="710"/>
    </location>
</feature>
<dbReference type="OrthoDB" id="1890790at2759"/>
<dbReference type="InterPro" id="IPR001054">
    <property type="entry name" value="A/G_cyclase"/>
</dbReference>
<sequence>MLYGILLESCRDGICTAYGHSTWKRIVEELNFEHDSFSTLGRYEENLIEKIAECLTEILHEGSPETYMQFFGECFVRFFTMYGYDKILRVAGRFFRDFLHSIDQLHDSNRFSFPKMKSPLFHVTDEDENGAVLHYKSKRRGFQRYVIGQLRECGTRFYNEEISVRIQDDISTNEYSHIIFRVEFNNISAKDTSKRLLNAPTLPDITSSTFFKVFPFCILIDPSMRIYHLGKSIKNLFPSDTLLSGRYLEDVFRLVRPDILLGWSKVLSYGRHIVFVIESKIPLRSDMKSKKAPGVIRLKGQMKLITNWNMVAFLCHPILTTTEEMLSIGLYLHDLNFYDGTSEILISGMQHARTLQVAIDKQHAWITKLQSSKAELQGFRRTSRRLLYSMMPRHIVQMLQEGIQPNSICESHKLITIMFAYSMDFKDVIQKLDPTQIVECMNQTVNVFDRCTEKFDVFKVETKADASYMIIAGFQDRSTTHRRESITSAATTTNSSQADDTDIVLKNALNLNQAEVIAGLALELLKNSKNIINPITKQPFRVKFGFHSGSAVGGIVGNKNFQYCLFGDTVNTASRVTTSGDVGKIHVSDTSHELLQASQYFDLAFRGKTEMKGKGMMSTYWLTGAKPAYLSQMEVMNELTEKEEGVTATMFQQTMYSVNTNTAPPPDEKERTISTSEQGKDSPDKPSTDNSELGNNAQESNNKPVPQKIPVAKKNVLNKIVSDIAPGQCPFSGLKTSSFM</sequence>
<dbReference type="SMART" id="SM00044">
    <property type="entry name" value="CYCc"/>
    <property type="match status" value="1"/>
</dbReference>
<accession>A0A814F3U6</accession>
<evidence type="ECO:0000256" key="8">
    <source>
        <dbReference type="SAM" id="MobiDB-lite"/>
    </source>
</evidence>
<keyword evidence="3" id="KW-0963">Cytoplasm</keyword>
<dbReference type="Gene3D" id="3.90.1520.10">
    <property type="entry name" value="H-NOX domain"/>
    <property type="match status" value="1"/>
</dbReference>
<dbReference type="AlphaFoldDB" id="A0A814F3U6"/>
<evidence type="ECO:0000256" key="5">
    <source>
        <dbReference type="ARBA" id="ARBA00023134"/>
    </source>
</evidence>
<dbReference type="SUPFAM" id="SSF55073">
    <property type="entry name" value="Nucleotide cyclase"/>
    <property type="match status" value="1"/>
</dbReference>
<dbReference type="Pfam" id="PF07701">
    <property type="entry name" value="HNOBA"/>
    <property type="match status" value="1"/>
</dbReference>
<dbReference type="Proteomes" id="UP000681722">
    <property type="component" value="Unassembled WGS sequence"/>
</dbReference>
<dbReference type="Pfam" id="PF00211">
    <property type="entry name" value="Guanylate_cyc"/>
    <property type="match status" value="1"/>
</dbReference>